<reference evidence="1 2" key="1">
    <citation type="journal article" date="2019" name="Appl. Environ. Microbiol.">
        <title>Clostridium scindens ATCC 35704: integration of nutritional requirements, the complete genome sequence, and global transcriptional responses to bile acids.</title>
        <authorList>
            <person name="Devendran S."/>
            <person name="Shrestha R."/>
            <person name="Alves J.M.P."/>
            <person name="Wolf P.G."/>
            <person name="Ly L."/>
            <person name="Hernandez A.G."/>
            <person name="Mendez-Garcia C."/>
            <person name="Inboden A."/>
            <person name="Wiley J."/>
            <person name="Paul O."/>
            <person name="Allen A."/>
            <person name="Springer E."/>
            <person name="Wright C.L."/>
            <person name="Fields C.J."/>
            <person name="Daniel S.L."/>
            <person name="Ridlon J.M."/>
        </authorList>
    </citation>
    <scope>NUCLEOTIDE SEQUENCE [LARGE SCALE GENOMIC DNA]</scope>
    <source>
        <strain evidence="1 2">ATCC 35704</strain>
    </source>
</reference>
<sequence>MRKIKSKTRLAILAGQKIAQATGVAATVLILGTLGGIENGMDMLKGIAILAASGGALAFSVAVYRVLDDALFWEHRRRMEKKRAPS</sequence>
<dbReference type="GeneID" id="62694568"/>
<keyword evidence="2" id="KW-1185">Reference proteome</keyword>
<dbReference type="KEGG" id="csci:HDCHBGLK_00332"/>
<evidence type="ECO:0000313" key="1">
    <source>
        <dbReference type="EMBL" id="QBF72986.1"/>
    </source>
</evidence>
<dbReference type="Proteomes" id="UP000289664">
    <property type="component" value="Chromosome"/>
</dbReference>
<gene>
    <name evidence="1" type="ORF">HDCHBGLK_00332</name>
</gene>
<dbReference type="HOGENOM" id="CLU_2492407_0_0_9"/>
<accession>B0NA51</accession>
<dbReference type="EMBL" id="CP036170">
    <property type="protein sequence ID" value="QBF72986.1"/>
    <property type="molecule type" value="Genomic_DNA"/>
</dbReference>
<name>B0NA51_CLOS5</name>
<dbReference type="STRING" id="411468.CLOSCI_00318"/>
<protein>
    <submittedName>
        <fullName evidence="1">Uncharacterized protein</fullName>
    </submittedName>
</protein>
<dbReference type="AlphaFoldDB" id="B0NA51"/>
<proteinExistence type="predicted"/>
<evidence type="ECO:0000313" key="2">
    <source>
        <dbReference type="Proteomes" id="UP000289664"/>
    </source>
</evidence>
<dbReference type="RefSeq" id="WP_004605873.1">
    <property type="nucleotide sequence ID" value="NZ_CP036170.1"/>
</dbReference>
<organism evidence="1 2">
    <name type="scientific">Clostridium scindens (strain ATCC 35704 / DSM 5676 / VPI 13733 / 19)</name>
    <dbReference type="NCBI Taxonomy" id="411468"/>
    <lineage>
        <taxon>Bacteria</taxon>
        <taxon>Bacillati</taxon>
        <taxon>Bacillota</taxon>
        <taxon>Clostridia</taxon>
        <taxon>Lachnospirales</taxon>
        <taxon>Lachnospiraceae</taxon>
    </lineage>
</organism>